<dbReference type="InterPro" id="IPR029058">
    <property type="entry name" value="AB_hydrolase_fold"/>
</dbReference>
<dbReference type="Gene3D" id="3.40.50.1820">
    <property type="entry name" value="alpha/beta hydrolase"/>
    <property type="match status" value="1"/>
</dbReference>
<proteinExistence type="predicted"/>
<evidence type="ECO:0000259" key="2">
    <source>
        <dbReference type="Pfam" id="PF00561"/>
    </source>
</evidence>
<comment type="caution">
    <text evidence="3">The sequence shown here is derived from an EMBL/GenBank/DDBJ whole genome shotgun (WGS) entry which is preliminary data.</text>
</comment>
<keyword evidence="4" id="KW-1185">Reference proteome</keyword>
<protein>
    <submittedName>
        <fullName evidence="3">Alpha/beta hydrolase</fullName>
    </submittedName>
</protein>
<gene>
    <name evidence="3" type="ORF">AACH10_22760</name>
</gene>
<dbReference type="RefSeq" id="WP_341412825.1">
    <property type="nucleotide sequence ID" value="NZ_JBBUTH010000010.1"/>
</dbReference>
<name>A0ABU9CMP8_9BURK</name>
<organism evidence="3 4">
    <name type="scientific">Pseudaquabacterium inlustre</name>
    <dbReference type="NCBI Taxonomy" id="2984192"/>
    <lineage>
        <taxon>Bacteria</taxon>
        <taxon>Pseudomonadati</taxon>
        <taxon>Pseudomonadota</taxon>
        <taxon>Betaproteobacteria</taxon>
        <taxon>Burkholderiales</taxon>
        <taxon>Sphaerotilaceae</taxon>
        <taxon>Pseudaquabacterium</taxon>
    </lineage>
</organism>
<evidence type="ECO:0000256" key="1">
    <source>
        <dbReference type="ARBA" id="ARBA00022801"/>
    </source>
</evidence>
<dbReference type="PANTHER" id="PTHR43798:SF31">
    <property type="entry name" value="AB HYDROLASE SUPERFAMILY PROTEIN YCLE"/>
    <property type="match status" value="1"/>
</dbReference>
<dbReference type="InterPro" id="IPR050266">
    <property type="entry name" value="AB_hydrolase_sf"/>
</dbReference>
<sequence length="263" mass="27326">MSTQFIDGLAVEIDGQGPDLVCIHGLGGSSNTWTPLFPALAGHRVVRIDLPGSARSAALAGGPGSLDIDAMVDAVAQACQRLDITRAVFLGHSMGTIVCQHLAARQPGLVSRLALFGPLVCPPDAARPNVQARADKAAAGGAAAMQEIADAVVQGATARHARETQPLAVALVRESLMRQDPLGYARSCEALARAQSAVLENIAVPVLLVTGDEDGVAPPAAVQAMASRLRDARMVVLPQCGHWTPLECAMQCQALLRDFLPAP</sequence>
<dbReference type="PANTHER" id="PTHR43798">
    <property type="entry name" value="MONOACYLGLYCEROL LIPASE"/>
    <property type="match status" value="1"/>
</dbReference>
<dbReference type="Proteomes" id="UP001365405">
    <property type="component" value="Unassembled WGS sequence"/>
</dbReference>
<dbReference type="GO" id="GO:0016787">
    <property type="term" value="F:hydrolase activity"/>
    <property type="evidence" value="ECO:0007669"/>
    <property type="project" value="UniProtKB-KW"/>
</dbReference>
<evidence type="ECO:0000313" key="3">
    <source>
        <dbReference type="EMBL" id="MEK8053093.1"/>
    </source>
</evidence>
<dbReference type="PRINTS" id="PR00111">
    <property type="entry name" value="ABHYDROLASE"/>
</dbReference>
<reference evidence="3 4" key="1">
    <citation type="submission" date="2024-04" db="EMBL/GenBank/DDBJ databases">
        <title>Novel species of the genus Ideonella isolated from streams.</title>
        <authorList>
            <person name="Lu H."/>
        </authorList>
    </citation>
    <scope>NUCLEOTIDE SEQUENCE [LARGE SCALE GENOMIC DNA]</scope>
    <source>
        <strain evidence="3 4">DXS22W</strain>
    </source>
</reference>
<dbReference type="SUPFAM" id="SSF53474">
    <property type="entry name" value="alpha/beta-Hydrolases"/>
    <property type="match status" value="1"/>
</dbReference>
<dbReference type="Pfam" id="PF00561">
    <property type="entry name" value="Abhydrolase_1"/>
    <property type="match status" value="1"/>
</dbReference>
<feature type="domain" description="AB hydrolase-1" evidence="2">
    <location>
        <begin position="20"/>
        <end position="246"/>
    </location>
</feature>
<dbReference type="InterPro" id="IPR000073">
    <property type="entry name" value="AB_hydrolase_1"/>
</dbReference>
<evidence type="ECO:0000313" key="4">
    <source>
        <dbReference type="Proteomes" id="UP001365405"/>
    </source>
</evidence>
<keyword evidence="1 3" id="KW-0378">Hydrolase</keyword>
<dbReference type="EMBL" id="JBBUTH010000010">
    <property type="protein sequence ID" value="MEK8053093.1"/>
    <property type="molecule type" value="Genomic_DNA"/>
</dbReference>
<accession>A0ABU9CMP8</accession>